<name>A0AAC9PUZ8_9PSEU</name>
<accession>A0AAC9PUZ8</accession>
<dbReference type="AlphaFoldDB" id="A0AAC9PUZ8"/>
<proteinExistence type="predicted"/>
<dbReference type="Gene3D" id="1.10.10.10">
    <property type="entry name" value="Winged helix-like DNA-binding domain superfamily/Winged helix DNA-binding domain"/>
    <property type="match status" value="1"/>
</dbReference>
<evidence type="ECO:0000313" key="3">
    <source>
        <dbReference type="Proteomes" id="UP000185511"/>
    </source>
</evidence>
<feature type="compositionally biased region" description="Pro residues" evidence="1">
    <location>
        <begin position="1"/>
        <end position="22"/>
    </location>
</feature>
<protein>
    <submittedName>
        <fullName evidence="2">Uncharacterized protein</fullName>
    </submittedName>
</protein>
<organism evidence="2 3">
    <name type="scientific">Actinoalloteichus fjordicus</name>
    <dbReference type="NCBI Taxonomy" id="1612552"/>
    <lineage>
        <taxon>Bacteria</taxon>
        <taxon>Bacillati</taxon>
        <taxon>Actinomycetota</taxon>
        <taxon>Actinomycetes</taxon>
        <taxon>Pseudonocardiales</taxon>
        <taxon>Pseudonocardiaceae</taxon>
        <taxon>Actinoalloteichus</taxon>
    </lineage>
</organism>
<gene>
    <name evidence="2" type="ORF">UA74_27315</name>
</gene>
<dbReference type="Proteomes" id="UP000185511">
    <property type="component" value="Chromosome"/>
</dbReference>
<evidence type="ECO:0000256" key="1">
    <source>
        <dbReference type="SAM" id="MobiDB-lite"/>
    </source>
</evidence>
<dbReference type="EMBL" id="CP016076">
    <property type="protein sequence ID" value="APU17466.1"/>
    <property type="molecule type" value="Genomic_DNA"/>
</dbReference>
<reference evidence="3" key="1">
    <citation type="submission" date="2016-06" db="EMBL/GenBank/DDBJ databases">
        <title>Complete genome sequence of Actinoalloteichus fjordicus DSM 46855 (=ADI127-17), type strain of the new species Actinoalloteichus fjordicus.</title>
        <authorList>
            <person name="Ruckert C."/>
            <person name="Nouioui I."/>
            <person name="Willmese J."/>
            <person name="van Wezel G."/>
            <person name="Klenk H.-P."/>
            <person name="Kalinowski J."/>
            <person name="Zotchev S.B."/>
        </authorList>
    </citation>
    <scope>NUCLEOTIDE SEQUENCE [LARGE SCALE GENOMIC DNA]</scope>
    <source>
        <strain evidence="3">ADI127-7</strain>
    </source>
</reference>
<dbReference type="KEGG" id="acad:UA74_27315"/>
<feature type="region of interest" description="Disordered" evidence="1">
    <location>
        <begin position="1"/>
        <end position="45"/>
    </location>
</feature>
<dbReference type="SUPFAM" id="SSF46785">
    <property type="entry name" value="Winged helix' DNA-binding domain"/>
    <property type="match status" value="1"/>
</dbReference>
<sequence length="190" mass="20711">MPVTRPPATPAPPDRPTPPSAAPPNSTANRRTTTPPPAHAATPTPLDVAVGAGTVTAEPWVLWETLIAATQRWTTQPADALRNNHGITVYDYRLLRLLARTPRPMRKAVTHTALDLPPRSLDHSITRLADRGYLTVTGRGTEKRLAITDYGIELLEAVIDTLRTATAEPATALPPRDRTVLVTLLNRLRH</sequence>
<keyword evidence="3" id="KW-1185">Reference proteome</keyword>
<dbReference type="InterPro" id="IPR036390">
    <property type="entry name" value="WH_DNA-bd_sf"/>
</dbReference>
<dbReference type="InterPro" id="IPR036388">
    <property type="entry name" value="WH-like_DNA-bd_sf"/>
</dbReference>
<feature type="compositionally biased region" description="Low complexity" evidence="1">
    <location>
        <begin position="23"/>
        <end position="45"/>
    </location>
</feature>
<evidence type="ECO:0000313" key="2">
    <source>
        <dbReference type="EMBL" id="APU17466.1"/>
    </source>
</evidence>